<dbReference type="PROSITE" id="PS51732">
    <property type="entry name" value="ASN_GLN_ASE_3"/>
    <property type="match status" value="1"/>
</dbReference>
<dbReference type="Pfam" id="PF17763">
    <property type="entry name" value="Asparaginase_C"/>
    <property type="match status" value="1"/>
</dbReference>
<comment type="subunit">
    <text evidence="2">Homotetramer.</text>
</comment>
<keyword evidence="13" id="KW-1185">Reference proteome</keyword>
<dbReference type="GO" id="GO:0004067">
    <property type="term" value="F:asparaginase activity"/>
    <property type="evidence" value="ECO:0007669"/>
    <property type="project" value="UniProtKB-UniRule"/>
</dbReference>
<dbReference type="EC" id="3.5.1.1" evidence="3"/>
<accession>A0A4S4C420</accession>
<dbReference type="PROSITE" id="PS00917">
    <property type="entry name" value="ASN_GLN_ASE_2"/>
    <property type="match status" value="1"/>
</dbReference>
<feature type="active site" description="O-isoaspartyl threonine intermediate" evidence="6">
    <location>
        <position position="65"/>
    </location>
</feature>
<evidence type="ECO:0000259" key="11">
    <source>
        <dbReference type="Pfam" id="PF17763"/>
    </source>
</evidence>
<comment type="catalytic activity">
    <reaction evidence="5">
        <text>L-asparagine + H2O = L-aspartate + NH4(+)</text>
        <dbReference type="Rhea" id="RHEA:21016"/>
        <dbReference type="ChEBI" id="CHEBI:15377"/>
        <dbReference type="ChEBI" id="CHEBI:28938"/>
        <dbReference type="ChEBI" id="CHEBI:29991"/>
        <dbReference type="ChEBI" id="CHEBI:58048"/>
        <dbReference type="EC" id="3.5.1.1"/>
    </reaction>
</comment>
<dbReference type="PANTHER" id="PTHR11707">
    <property type="entry name" value="L-ASPARAGINASE"/>
    <property type="match status" value="1"/>
</dbReference>
<reference evidence="12 13" key="1">
    <citation type="submission" date="2019-04" db="EMBL/GenBank/DDBJ databases">
        <title>Bacillus sediminilitoris sp. nov., isolated from a tidal flat sediment on the East China Sea.</title>
        <authorList>
            <person name="Wei Y."/>
            <person name="Mao H."/>
            <person name="Fang J."/>
        </authorList>
    </citation>
    <scope>NUCLEOTIDE SEQUENCE [LARGE SCALE GENOMIC DNA]</scope>
    <source>
        <strain evidence="12 13">DSL-17</strain>
    </source>
</reference>
<evidence type="ECO:0000256" key="9">
    <source>
        <dbReference type="SAM" id="SignalP"/>
    </source>
</evidence>
<evidence type="ECO:0000256" key="1">
    <source>
        <dbReference type="ARBA" id="ARBA00010518"/>
    </source>
</evidence>
<dbReference type="InterPro" id="IPR040919">
    <property type="entry name" value="Asparaginase_C"/>
</dbReference>
<organism evidence="12 13">
    <name type="scientific">Metabacillus sediminilitoris</name>
    <dbReference type="NCBI Taxonomy" id="2567941"/>
    <lineage>
        <taxon>Bacteria</taxon>
        <taxon>Bacillati</taxon>
        <taxon>Bacillota</taxon>
        <taxon>Bacilli</taxon>
        <taxon>Bacillales</taxon>
        <taxon>Bacillaceae</taxon>
        <taxon>Metabacillus</taxon>
    </lineage>
</organism>
<dbReference type="Gene3D" id="3.40.50.40">
    <property type="match status" value="1"/>
</dbReference>
<dbReference type="PIRSF" id="PIRSF500176">
    <property type="entry name" value="L_ASNase"/>
    <property type="match status" value="1"/>
</dbReference>
<sequence length="383" mass="41104">MKKLTTKKKVALTALALMSPGIITISSSYIDPSHPVEAKQITTSNTTNPVKKKLPNIKILATGGTIAGTGSTSTQTTGYQAGVLTPDQLIEAVPTLRDIANISTEQVARIDSGTSNTNAVMVKLAKEVQKELDDPKCDGVVITHGTDTLEETAYFLNLTVHSDKPIVVVGAMRPSTSISADGPLNLYNAVALAGSKEARGMGVLISMNDKIGSARDTFKTNTTEVDAFDNQENGSLGNIQGGIPYFYNMPIKKHTTESEFDIRKITEDNLHRVDIVYSHANDDRVIVDAAVAAGAKGIIHAGTGNGSIHEKTLPGLKDAVKNGVVVIRDTRVPEGMVTHEQIDVDNHFVNSGNINPQKARILLMLALTKTEDPNKIQAYFNKY</sequence>
<dbReference type="PRINTS" id="PR00139">
    <property type="entry name" value="ASNGLNASE"/>
</dbReference>
<feature type="signal peptide" evidence="9">
    <location>
        <begin position="1"/>
        <end position="24"/>
    </location>
</feature>
<evidence type="ECO:0000313" key="12">
    <source>
        <dbReference type="EMBL" id="THF82502.1"/>
    </source>
</evidence>
<comment type="caution">
    <text evidence="12">The sequence shown here is derived from an EMBL/GenBank/DDBJ whole genome shotgun (WGS) entry which is preliminary data.</text>
</comment>
<dbReference type="PIRSF" id="PIRSF001220">
    <property type="entry name" value="L-ASNase_gatD"/>
    <property type="match status" value="1"/>
</dbReference>
<dbReference type="Gene3D" id="3.40.50.1170">
    <property type="entry name" value="L-asparaginase, N-terminal domain"/>
    <property type="match status" value="1"/>
</dbReference>
<dbReference type="SMART" id="SM00870">
    <property type="entry name" value="Asparaginase"/>
    <property type="match status" value="1"/>
</dbReference>
<dbReference type="PANTHER" id="PTHR11707:SF28">
    <property type="entry name" value="60 KDA LYSOPHOSPHOLIPASE"/>
    <property type="match status" value="1"/>
</dbReference>
<evidence type="ECO:0000256" key="6">
    <source>
        <dbReference type="PIRSR" id="PIRSR001220-1"/>
    </source>
</evidence>
<name>A0A4S4C420_9BACI</name>
<proteinExistence type="inferred from homology"/>
<evidence type="ECO:0000256" key="5">
    <source>
        <dbReference type="ARBA" id="ARBA00049366"/>
    </source>
</evidence>
<dbReference type="NCBIfam" id="TIGR00520">
    <property type="entry name" value="asnASE_II"/>
    <property type="match status" value="1"/>
</dbReference>
<dbReference type="Pfam" id="PF00710">
    <property type="entry name" value="Asparaginase"/>
    <property type="match status" value="1"/>
</dbReference>
<dbReference type="InterPro" id="IPR036152">
    <property type="entry name" value="Asp/glu_Ase-like_sf"/>
</dbReference>
<feature type="domain" description="L-asparaginase N-terminal" evidence="10">
    <location>
        <begin position="56"/>
        <end position="248"/>
    </location>
</feature>
<feature type="binding site" evidence="7">
    <location>
        <position position="112"/>
    </location>
    <ligand>
        <name>substrate</name>
    </ligand>
</feature>
<evidence type="ECO:0000256" key="2">
    <source>
        <dbReference type="ARBA" id="ARBA00011881"/>
    </source>
</evidence>
<evidence type="ECO:0000256" key="7">
    <source>
        <dbReference type="PIRSR" id="PIRSR001220-2"/>
    </source>
</evidence>
<evidence type="ECO:0000256" key="4">
    <source>
        <dbReference type="ARBA" id="ARBA00022801"/>
    </source>
</evidence>
<keyword evidence="9" id="KW-0732">Signal</keyword>
<evidence type="ECO:0000313" key="13">
    <source>
        <dbReference type="Proteomes" id="UP000310334"/>
    </source>
</evidence>
<dbReference type="InterPro" id="IPR020827">
    <property type="entry name" value="Asparaginase/glutaminase_AS1"/>
</dbReference>
<dbReference type="SUPFAM" id="SSF53774">
    <property type="entry name" value="Glutaminase/Asparaginase"/>
    <property type="match status" value="1"/>
</dbReference>
<dbReference type="InterPro" id="IPR027473">
    <property type="entry name" value="L-asparaginase_C"/>
</dbReference>
<dbReference type="RefSeq" id="WP_136351799.1">
    <property type="nucleotide sequence ID" value="NZ_CP046266.1"/>
</dbReference>
<dbReference type="AlphaFoldDB" id="A0A4S4C420"/>
<evidence type="ECO:0000256" key="8">
    <source>
        <dbReference type="RuleBase" id="RU004456"/>
    </source>
</evidence>
<feature type="binding site" evidence="7">
    <location>
        <begin position="146"/>
        <end position="147"/>
    </location>
    <ligand>
        <name>substrate</name>
    </ligand>
</feature>
<protein>
    <recommendedName>
        <fullName evidence="3">asparaginase</fullName>
        <ecNumber evidence="3">3.5.1.1</ecNumber>
    </recommendedName>
</protein>
<evidence type="ECO:0000256" key="3">
    <source>
        <dbReference type="ARBA" id="ARBA00012920"/>
    </source>
</evidence>
<dbReference type="EMBL" id="SSNT01000002">
    <property type="protein sequence ID" value="THF82502.1"/>
    <property type="molecule type" value="Genomic_DNA"/>
</dbReference>
<feature type="domain" description="Asparaginase/glutaminase C-terminal" evidence="11">
    <location>
        <begin position="272"/>
        <end position="380"/>
    </location>
</feature>
<feature type="chain" id="PRO_5039444471" description="asparaginase" evidence="9">
    <location>
        <begin position="25"/>
        <end position="383"/>
    </location>
</feature>
<dbReference type="InterPro" id="IPR027475">
    <property type="entry name" value="Asparaginase/glutaminase_AS2"/>
</dbReference>
<dbReference type="CDD" id="cd08964">
    <property type="entry name" value="L-asparaginase_II"/>
    <property type="match status" value="1"/>
</dbReference>
<evidence type="ECO:0000259" key="10">
    <source>
        <dbReference type="Pfam" id="PF00710"/>
    </source>
</evidence>
<dbReference type="OrthoDB" id="9788068at2"/>
<dbReference type="FunFam" id="3.40.50.1170:FF:000001">
    <property type="entry name" value="L-asparaginase 2"/>
    <property type="match status" value="1"/>
</dbReference>
<keyword evidence="4" id="KW-0378">Hydrolase</keyword>
<gene>
    <name evidence="12" type="ORF">E6W99_03500</name>
</gene>
<dbReference type="GO" id="GO:0006528">
    <property type="term" value="P:asparagine metabolic process"/>
    <property type="evidence" value="ECO:0007669"/>
    <property type="project" value="InterPro"/>
</dbReference>
<dbReference type="InterPro" id="IPR006034">
    <property type="entry name" value="Asparaginase/glutaminase-like"/>
</dbReference>
<dbReference type="InterPro" id="IPR037152">
    <property type="entry name" value="L-asparaginase_N_sf"/>
</dbReference>
<dbReference type="PROSITE" id="PS00144">
    <property type="entry name" value="ASN_GLN_ASE_1"/>
    <property type="match status" value="1"/>
</dbReference>
<dbReference type="InterPro" id="IPR027474">
    <property type="entry name" value="L-asparaginase_N"/>
</dbReference>
<dbReference type="InterPro" id="IPR004550">
    <property type="entry name" value="AsnASE_II"/>
</dbReference>
<comment type="similarity">
    <text evidence="1 8">Belongs to the asparaginase 1 family.</text>
</comment>
<dbReference type="Proteomes" id="UP000310334">
    <property type="component" value="Unassembled WGS sequence"/>
</dbReference>